<evidence type="ECO:0000256" key="1">
    <source>
        <dbReference type="SAM" id="SignalP"/>
    </source>
</evidence>
<evidence type="ECO:0000313" key="3">
    <source>
        <dbReference type="EMBL" id="MCW3473810.1"/>
    </source>
</evidence>
<name>A0AA42CGG3_9PROT</name>
<dbReference type="Pfam" id="PF07883">
    <property type="entry name" value="Cupin_2"/>
    <property type="match status" value="1"/>
</dbReference>
<reference evidence="3" key="2">
    <citation type="submission" date="2022-10" db="EMBL/GenBank/DDBJ databases">
        <authorList>
            <person name="Trinh H.N."/>
        </authorList>
    </citation>
    <scope>NUCLEOTIDE SEQUENCE</scope>
    <source>
        <strain evidence="3">RN2-1</strain>
    </source>
</reference>
<dbReference type="EMBL" id="JAPDNT010000002">
    <property type="protein sequence ID" value="MCW3473810.1"/>
    <property type="molecule type" value="Genomic_DNA"/>
</dbReference>
<feature type="chain" id="PRO_5041311410" evidence="1">
    <location>
        <begin position="35"/>
        <end position="167"/>
    </location>
</feature>
<dbReference type="SUPFAM" id="SSF51182">
    <property type="entry name" value="RmlC-like cupins"/>
    <property type="match status" value="1"/>
</dbReference>
<dbReference type="InterPro" id="IPR013096">
    <property type="entry name" value="Cupin_2"/>
</dbReference>
<proteinExistence type="predicted"/>
<accession>A0AA42CGG3</accession>
<comment type="caution">
    <text evidence="3">The sequence shown here is derived from an EMBL/GenBank/DDBJ whole genome shotgun (WGS) entry which is preliminary data.</text>
</comment>
<evidence type="ECO:0000313" key="4">
    <source>
        <dbReference type="Proteomes" id="UP001165679"/>
    </source>
</evidence>
<dbReference type="RefSeq" id="WP_264712428.1">
    <property type="nucleotide sequence ID" value="NZ_JAPDNT010000002.1"/>
</dbReference>
<dbReference type="InterPro" id="IPR011051">
    <property type="entry name" value="RmlC_Cupin_sf"/>
</dbReference>
<protein>
    <submittedName>
        <fullName evidence="3">Cupin domain-containing protein</fullName>
    </submittedName>
</protein>
<reference evidence="3" key="1">
    <citation type="submission" date="2022-09" db="EMBL/GenBank/DDBJ databases">
        <title>Rhodovastum sp. nov. RN2-1 isolated from soil in Seongnam, South Korea.</title>
        <authorList>
            <person name="Le N.T."/>
        </authorList>
    </citation>
    <scope>NUCLEOTIDE SEQUENCE</scope>
    <source>
        <strain evidence="3">RN2-1</strain>
    </source>
</reference>
<organism evidence="3 4">
    <name type="scientific">Limobrevibacterium gyesilva</name>
    <dbReference type="NCBI Taxonomy" id="2991712"/>
    <lineage>
        <taxon>Bacteria</taxon>
        <taxon>Pseudomonadati</taxon>
        <taxon>Pseudomonadota</taxon>
        <taxon>Alphaproteobacteria</taxon>
        <taxon>Acetobacterales</taxon>
        <taxon>Acetobacteraceae</taxon>
        <taxon>Limobrevibacterium</taxon>
    </lineage>
</organism>
<gene>
    <name evidence="3" type="ORF">OL599_04400</name>
</gene>
<keyword evidence="1" id="KW-0732">Signal</keyword>
<feature type="signal peptide" evidence="1">
    <location>
        <begin position="1"/>
        <end position="34"/>
    </location>
</feature>
<dbReference type="AlphaFoldDB" id="A0AA42CGG3"/>
<dbReference type="Proteomes" id="UP001165679">
    <property type="component" value="Unassembled WGS sequence"/>
</dbReference>
<dbReference type="Gene3D" id="2.60.120.10">
    <property type="entry name" value="Jelly Rolls"/>
    <property type="match status" value="1"/>
</dbReference>
<feature type="domain" description="Cupin type-2" evidence="2">
    <location>
        <begin position="86"/>
        <end position="154"/>
    </location>
</feature>
<dbReference type="InterPro" id="IPR014710">
    <property type="entry name" value="RmlC-like_jellyroll"/>
</dbReference>
<sequence length="167" mass="17901">MTASNAFRTPIWRSLAFSALLAGAALAVTSQAQAGQCPADKRVMDGKGQPMNAAAATGVTDTVIASTHLSQEPIGVNDRRFRLRRLVVQPGGVVPWHSHGDRPAIIYIIEGEIIEYSSTCAVPIVHKAGEATTETHTTSHWWKNTGSKTVVLLSADLYHEGADAHMM</sequence>
<evidence type="ECO:0000259" key="2">
    <source>
        <dbReference type="Pfam" id="PF07883"/>
    </source>
</evidence>
<keyword evidence="4" id="KW-1185">Reference proteome</keyword>